<evidence type="ECO:0000256" key="1">
    <source>
        <dbReference type="SAM" id="MobiDB-lite"/>
    </source>
</evidence>
<evidence type="ECO:0000313" key="2">
    <source>
        <dbReference type="EMBL" id="TQE35688.1"/>
    </source>
</evidence>
<name>A0A540P9X7_9ACTN</name>
<organism evidence="2 3">
    <name type="scientific">Streptomyces ipomoeae</name>
    <dbReference type="NCBI Taxonomy" id="103232"/>
    <lineage>
        <taxon>Bacteria</taxon>
        <taxon>Bacillati</taxon>
        <taxon>Actinomycetota</taxon>
        <taxon>Actinomycetes</taxon>
        <taxon>Kitasatosporales</taxon>
        <taxon>Streptomycetaceae</taxon>
        <taxon>Streptomyces</taxon>
    </lineage>
</organism>
<comment type="caution">
    <text evidence="2">The sequence shown here is derived from an EMBL/GenBank/DDBJ whole genome shotgun (WGS) entry which is preliminary data.</text>
</comment>
<feature type="compositionally biased region" description="Basic and acidic residues" evidence="1">
    <location>
        <begin position="40"/>
        <end position="53"/>
    </location>
</feature>
<proteinExistence type="predicted"/>
<protein>
    <submittedName>
        <fullName evidence="2">Uncharacterized protein</fullName>
    </submittedName>
</protein>
<reference evidence="2 3" key="1">
    <citation type="submission" date="2019-03" db="EMBL/GenBank/DDBJ databases">
        <title>Comparative genomic analyses of the sweetpotato soil rot pathogen, Streptomyces ipomoeae.</title>
        <authorList>
            <person name="Ruschel Soares N."/>
            <person name="Badger J.H."/>
            <person name="Huguet-Tapia J.C."/>
            <person name="Clark C.A."/>
            <person name="Pettis G.S."/>
        </authorList>
    </citation>
    <scope>NUCLEOTIDE SEQUENCE [LARGE SCALE GENOMIC DNA]</scope>
    <source>
        <strain evidence="2 3">88-35</strain>
    </source>
</reference>
<sequence>MFDLRAEAEMRLHSDRTAREIAVKKRHDEDGESGVAVQEPSRDDEGHELHGEDPALLQQL</sequence>
<gene>
    <name evidence="2" type="ORF">Sipo8835_12535</name>
</gene>
<evidence type="ECO:0000313" key="3">
    <source>
        <dbReference type="Proteomes" id="UP000318720"/>
    </source>
</evidence>
<feature type="region of interest" description="Disordered" evidence="1">
    <location>
        <begin position="19"/>
        <end position="60"/>
    </location>
</feature>
<dbReference type="EMBL" id="SPAZ01000102">
    <property type="protein sequence ID" value="TQE35688.1"/>
    <property type="molecule type" value="Genomic_DNA"/>
</dbReference>
<accession>A0A540P9X7</accession>
<dbReference type="Proteomes" id="UP000318720">
    <property type="component" value="Unassembled WGS sequence"/>
</dbReference>
<dbReference type="AlphaFoldDB" id="A0A540P9X7"/>
<dbReference type="GeneID" id="301696760"/>
<dbReference type="RefSeq" id="WP_009321050.1">
    <property type="nucleotide sequence ID" value="NZ_CP182305.1"/>
</dbReference>
<feature type="compositionally biased region" description="Basic and acidic residues" evidence="1">
    <location>
        <begin position="19"/>
        <end position="29"/>
    </location>
</feature>